<dbReference type="AlphaFoldDB" id="A0A420MCX2"/>
<dbReference type="VEuPathDB" id="FungiDB:FOXG_13269"/>
<dbReference type="InterPro" id="IPR051607">
    <property type="entry name" value="Metallo-dep_hydrolases"/>
</dbReference>
<evidence type="ECO:0000259" key="5">
    <source>
        <dbReference type="Pfam" id="PF01979"/>
    </source>
</evidence>
<comment type="caution">
    <text evidence="6">The sequence shown here is derived from an EMBL/GenBank/DDBJ whole genome shotgun (WGS) entry which is preliminary data.</text>
</comment>
<reference evidence="6 7" key="1">
    <citation type="journal article" date="2018" name="Sci. Rep.">
        <title>Characterisation of pathogen-specific regions and novel effector candidates in Fusarium oxysporum f. sp. cepae.</title>
        <authorList>
            <person name="Armitage A.D."/>
            <person name="Taylor A."/>
            <person name="Sobczyk M.K."/>
            <person name="Baxter L."/>
            <person name="Greenfield B.P."/>
            <person name="Bates H.J."/>
            <person name="Wilson F."/>
            <person name="Jackson A.C."/>
            <person name="Ott S."/>
            <person name="Harrison R.J."/>
            <person name="Clarkson J.P."/>
        </authorList>
    </citation>
    <scope>NUCLEOTIDE SEQUENCE [LARGE SCALE GENOMIC DNA]</scope>
    <source>
        <strain evidence="6 7">Fo_A13</strain>
    </source>
</reference>
<feature type="domain" description="Amidohydrolase-related" evidence="5">
    <location>
        <begin position="211"/>
        <end position="395"/>
    </location>
</feature>
<keyword evidence="3" id="KW-0378">Hydrolase</keyword>
<dbReference type="Pfam" id="PF01979">
    <property type="entry name" value="Amidohydro_1"/>
    <property type="match status" value="1"/>
</dbReference>
<evidence type="ECO:0000256" key="1">
    <source>
        <dbReference type="ARBA" id="ARBA00001947"/>
    </source>
</evidence>
<keyword evidence="2" id="KW-0479">Metal-binding</keyword>
<dbReference type="EMBL" id="MRCX01000347">
    <property type="protein sequence ID" value="RKK65921.1"/>
    <property type="molecule type" value="Genomic_DNA"/>
</dbReference>
<gene>
    <name evidence="6" type="ORF">BFJ69_g15866</name>
</gene>
<dbReference type="InterPro" id="IPR011059">
    <property type="entry name" value="Metal-dep_hydrolase_composite"/>
</dbReference>
<dbReference type="VEuPathDB" id="FungiDB:FOC4_g10005669"/>
<dbReference type="VEuPathDB" id="FungiDB:FOMG_09624"/>
<evidence type="ECO:0000313" key="7">
    <source>
        <dbReference type="Proteomes" id="UP000285084"/>
    </source>
</evidence>
<comment type="cofactor">
    <cofactor evidence="1">
        <name>Zn(2+)</name>
        <dbReference type="ChEBI" id="CHEBI:29105"/>
    </cofactor>
</comment>
<dbReference type="VEuPathDB" id="FungiDB:FOC1_g10004614"/>
<sequence>MTLLLKSGTVLIHNDEDNVVPTRADVLLEGDRISKIEATISPPPSCEVIDCTNKIVSPGFVDTHHHGWQSPFKGLFGDMDLLPYSAISRMKTPTLNLPLIAGRPSLALFRPAFDPSSRTPQFPLLRRANLRSKFSVETLPDWVIATFEQLVSSKSLSDPQTRVQLGFGWDFYFLPKEDIQTVFRKARSLGSKTITSHFIRHLLDGDGNSLVAKFEDYGLLLDDMVFSHAGGATAEDIKLIQEASCLISATPNTEEAMQVGPTVPFRKELPVINQICSLGVDCHSATTSSLVSEMRLVLQMARGRDSEQHIRLGRQPSDLSRKTLEVFNMGTIQGARALRMSQDIGSISVGKKGDVVIFDALTPGMYRAAQRDPVLAIVLHSNIRDVDTVFVDGKVRKRDGKLLPVNATDWKRNGQDFIESDREIRWAEVMERVLDMQRRFVTNMSDYNLSELESAVSTNWGVK</sequence>
<dbReference type="Gene3D" id="2.30.40.10">
    <property type="entry name" value="Urease, subunit C, domain 1"/>
    <property type="match status" value="2"/>
</dbReference>
<dbReference type="PANTHER" id="PTHR11271:SF37">
    <property type="entry name" value="FAMILY PROTEIN, PUTATIVE (AFU_ORTHOLOGUE AFUA_4G00460)-RELATED"/>
    <property type="match status" value="1"/>
</dbReference>
<evidence type="ECO:0000256" key="2">
    <source>
        <dbReference type="ARBA" id="ARBA00022723"/>
    </source>
</evidence>
<evidence type="ECO:0000256" key="3">
    <source>
        <dbReference type="ARBA" id="ARBA00022801"/>
    </source>
</evidence>
<dbReference type="SUPFAM" id="SSF51556">
    <property type="entry name" value="Metallo-dependent hydrolases"/>
    <property type="match status" value="1"/>
</dbReference>
<dbReference type="PANTHER" id="PTHR11271">
    <property type="entry name" value="GUANINE DEAMINASE"/>
    <property type="match status" value="1"/>
</dbReference>
<protein>
    <recommendedName>
        <fullName evidence="5">Amidohydrolase-related domain-containing protein</fullName>
    </recommendedName>
</protein>
<organism evidence="6 7">
    <name type="scientific">Fusarium oxysporum</name>
    <name type="common">Fusarium vascular wilt</name>
    <dbReference type="NCBI Taxonomy" id="5507"/>
    <lineage>
        <taxon>Eukaryota</taxon>
        <taxon>Fungi</taxon>
        <taxon>Dikarya</taxon>
        <taxon>Ascomycota</taxon>
        <taxon>Pezizomycotina</taxon>
        <taxon>Sordariomycetes</taxon>
        <taxon>Hypocreomycetidae</taxon>
        <taxon>Hypocreales</taxon>
        <taxon>Nectriaceae</taxon>
        <taxon>Fusarium</taxon>
        <taxon>Fusarium oxysporum species complex</taxon>
    </lineage>
</organism>
<evidence type="ECO:0000256" key="4">
    <source>
        <dbReference type="ARBA" id="ARBA00022833"/>
    </source>
</evidence>
<dbReference type="GO" id="GO:0005829">
    <property type="term" value="C:cytosol"/>
    <property type="evidence" value="ECO:0007669"/>
    <property type="project" value="TreeGrafter"/>
</dbReference>
<dbReference type="Proteomes" id="UP000285084">
    <property type="component" value="Unassembled WGS sequence"/>
</dbReference>
<evidence type="ECO:0000313" key="6">
    <source>
        <dbReference type="EMBL" id="RKK65921.1"/>
    </source>
</evidence>
<dbReference type="VEuPathDB" id="FungiDB:HZS61_014152"/>
<dbReference type="SUPFAM" id="SSF51338">
    <property type="entry name" value="Composite domain of metallo-dependent hydrolases"/>
    <property type="match status" value="1"/>
</dbReference>
<accession>A0A420MCX2</accession>
<dbReference type="GO" id="GO:0019239">
    <property type="term" value="F:deaminase activity"/>
    <property type="evidence" value="ECO:0007669"/>
    <property type="project" value="TreeGrafter"/>
</dbReference>
<keyword evidence="4" id="KW-0862">Zinc</keyword>
<dbReference type="VEuPathDB" id="FungiDB:FOIG_10337"/>
<dbReference type="InterPro" id="IPR032466">
    <property type="entry name" value="Metal_Hydrolase"/>
</dbReference>
<proteinExistence type="predicted"/>
<dbReference type="VEuPathDB" id="FungiDB:FOZG_06321"/>
<name>A0A420MCX2_FUSOX</name>
<dbReference type="Gene3D" id="3.20.20.140">
    <property type="entry name" value="Metal-dependent hydrolases"/>
    <property type="match status" value="1"/>
</dbReference>
<dbReference type="InterPro" id="IPR006680">
    <property type="entry name" value="Amidohydro-rel"/>
</dbReference>
<dbReference type="GO" id="GO:0046872">
    <property type="term" value="F:metal ion binding"/>
    <property type="evidence" value="ECO:0007669"/>
    <property type="project" value="UniProtKB-KW"/>
</dbReference>